<name>A0ABT1BZD8_9BACT</name>
<accession>A0ABT1BZD8</accession>
<feature type="signal peptide" evidence="1">
    <location>
        <begin position="1"/>
        <end position="23"/>
    </location>
</feature>
<comment type="caution">
    <text evidence="3">The sequence shown here is derived from an EMBL/GenBank/DDBJ whole genome shotgun (WGS) entry which is preliminary data.</text>
</comment>
<dbReference type="RefSeq" id="WP_252761128.1">
    <property type="nucleotide sequence ID" value="NZ_JAMXLY010000027.1"/>
</dbReference>
<proteinExistence type="predicted"/>
<gene>
    <name evidence="3" type="ORF">NG821_07950</name>
</gene>
<protein>
    <submittedName>
        <fullName evidence="3">IPT/TIG domain-containing protein</fullName>
    </submittedName>
</protein>
<feature type="chain" id="PRO_5047096712" evidence="1">
    <location>
        <begin position="24"/>
        <end position="660"/>
    </location>
</feature>
<dbReference type="PROSITE" id="PS51257">
    <property type="entry name" value="PROKAR_LIPOPROTEIN"/>
    <property type="match status" value="1"/>
</dbReference>
<keyword evidence="4" id="KW-1185">Reference proteome</keyword>
<dbReference type="InterPro" id="IPR013783">
    <property type="entry name" value="Ig-like_fold"/>
</dbReference>
<dbReference type="Pfam" id="PF01833">
    <property type="entry name" value="TIG"/>
    <property type="match status" value="1"/>
</dbReference>
<dbReference type="EMBL" id="JAMXLY010000027">
    <property type="protein sequence ID" value="MCO6025772.1"/>
    <property type="molecule type" value="Genomic_DNA"/>
</dbReference>
<dbReference type="InterPro" id="IPR002909">
    <property type="entry name" value="IPT_dom"/>
</dbReference>
<evidence type="ECO:0000259" key="2">
    <source>
        <dbReference type="Pfam" id="PF01833"/>
    </source>
</evidence>
<organism evidence="3 4">
    <name type="scientific">Segatella cerevisiae</name>
    <dbReference type="NCBI Taxonomy" id="2053716"/>
    <lineage>
        <taxon>Bacteria</taxon>
        <taxon>Pseudomonadati</taxon>
        <taxon>Bacteroidota</taxon>
        <taxon>Bacteroidia</taxon>
        <taxon>Bacteroidales</taxon>
        <taxon>Prevotellaceae</taxon>
        <taxon>Segatella</taxon>
    </lineage>
</organism>
<reference evidence="3 4" key="1">
    <citation type="submission" date="2022-06" db="EMBL/GenBank/DDBJ databases">
        <title>A taxonomic note on the genus Prevotella: Description of four novel genera and emended description of the genera Hallella and Xylanibacter.</title>
        <authorList>
            <person name="Hitch T.C.A."/>
        </authorList>
    </citation>
    <scope>NUCLEOTIDE SEQUENCE [LARGE SCALE GENOMIC DNA]</scope>
    <source>
        <strain evidence="3 4">DSM 100619</strain>
    </source>
</reference>
<dbReference type="InterPro" id="IPR014756">
    <property type="entry name" value="Ig_E-set"/>
</dbReference>
<evidence type="ECO:0000313" key="3">
    <source>
        <dbReference type="EMBL" id="MCO6025772.1"/>
    </source>
</evidence>
<feature type="domain" description="IPT/TIG" evidence="2">
    <location>
        <begin position="368"/>
        <end position="444"/>
    </location>
</feature>
<evidence type="ECO:0000313" key="4">
    <source>
        <dbReference type="Proteomes" id="UP001204015"/>
    </source>
</evidence>
<dbReference type="CDD" id="cd00102">
    <property type="entry name" value="IPT"/>
    <property type="match status" value="1"/>
</dbReference>
<sequence length="660" mass="69165">MKTYKIKTLLVVVGLVFAGLSFVSCNHDDLDTDQYTGTKMNVYGPNPVARGGQLRFLGSNMNEVTTITIPGAGDVTDLKHVSDKEVDVTVPQNAEVGYVTLTFKDGTKQVTKTQLTYSEPISITSITPGTVDPGDVITIKGEYLNLIHAVIFSNNVSIGDSAFITHSRNEIQVAVPVTAQSGPVILSDEKGDLPQWIYSKQDLVVNLPTITGIAPATVLPGAELTINGTHLDWIETVVLGGVSTTDFTVAKDAKSLVVTVPVNAPSGEVTLISKSGVSIAAGKVETLNPSDLKATPEPVKNGAVLTITGKNLSTVTSAIFPHSDAVSPAAVTANSVSFTVPSTAQNGDITLVSSNGSKVTVPYQLVAPVVTSFVPASAPQGTTLTVNGTDLDLVDQVTFTGMAVPTTIVPKSATSFQVLVPSGALSGKLTLNLKNGSTLETTSVTITAPLVPTVTGAGATANPGGMLTLTGAHLDEAGKFFLGDYGLETIKAEAGSVQVKLPDNIPYGTYPVKFINKEGNLETTQVQVLVTSPEYTLMNTPTTISGWGDPRIYMDRTTPTDISKLTIVPGVSKLILYYDAPAWFDLQFNDASWTPYGEVKADASSTLTNGAAPIGNGQKVEVTVTQAMLNAWNVQDGWSGYFTIIQGDGGVTVNKITLLP</sequence>
<dbReference type="SUPFAM" id="SSF81296">
    <property type="entry name" value="E set domains"/>
    <property type="match status" value="3"/>
</dbReference>
<evidence type="ECO:0000256" key="1">
    <source>
        <dbReference type="SAM" id="SignalP"/>
    </source>
</evidence>
<keyword evidence="1" id="KW-0732">Signal</keyword>
<dbReference type="Gene3D" id="2.60.40.10">
    <property type="entry name" value="Immunoglobulins"/>
    <property type="match status" value="5"/>
</dbReference>
<dbReference type="Proteomes" id="UP001204015">
    <property type="component" value="Unassembled WGS sequence"/>
</dbReference>